<proteinExistence type="predicted"/>
<dbReference type="Proteomes" id="UP000039046">
    <property type="component" value="Unassembled WGS sequence"/>
</dbReference>
<evidence type="ECO:0000313" key="2">
    <source>
        <dbReference type="EMBL" id="CEJ80168.1"/>
    </source>
</evidence>
<dbReference type="PANTHER" id="PTHR31151">
    <property type="entry name" value="PROLINE-TRNA LIGASE (DUF1680)"/>
    <property type="match status" value="1"/>
</dbReference>
<evidence type="ECO:0000313" key="3">
    <source>
        <dbReference type="Proteomes" id="UP000039046"/>
    </source>
</evidence>
<reference evidence="2 3" key="1">
    <citation type="journal article" date="2015" name="Genome Announc.">
        <title>Draft Genome Sequence and Gene Annotation of the Entomopathogenic Fungus Verticillium hemipterigenum.</title>
        <authorList>
            <person name="Horn F."/>
            <person name="Habel A."/>
            <person name="Scharf D.H."/>
            <person name="Dworschak J."/>
            <person name="Brakhage A.A."/>
            <person name="Guthke R."/>
            <person name="Hertweck C."/>
            <person name="Linde J."/>
        </authorList>
    </citation>
    <scope>NUCLEOTIDE SEQUENCE [LARGE SCALE GENOMIC DNA]</scope>
</reference>
<organism evidence="2 3">
    <name type="scientific">[Torrubiella] hemipterigena</name>
    <dbReference type="NCBI Taxonomy" id="1531966"/>
    <lineage>
        <taxon>Eukaryota</taxon>
        <taxon>Fungi</taxon>
        <taxon>Dikarya</taxon>
        <taxon>Ascomycota</taxon>
        <taxon>Pezizomycotina</taxon>
        <taxon>Sordariomycetes</taxon>
        <taxon>Hypocreomycetidae</taxon>
        <taxon>Hypocreales</taxon>
        <taxon>Clavicipitaceae</taxon>
        <taxon>Clavicipitaceae incertae sedis</taxon>
        <taxon>'Torrubiella' clade</taxon>
    </lineage>
</organism>
<dbReference type="AlphaFoldDB" id="A0A0A1SJ72"/>
<dbReference type="PANTHER" id="PTHR31151:SF0">
    <property type="entry name" value="PROLINE-TRNA LIGASE (DUF1680)"/>
    <property type="match status" value="1"/>
</dbReference>
<protein>
    <recommendedName>
        <fullName evidence="1">Non-reducing end beta-L-arabinofuranosidase-like GH127 middle domain-containing protein</fullName>
    </recommendedName>
</protein>
<dbReference type="STRING" id="1531966.A0A0A1SJ72"/>
<evidence type="ECO:0000259" key="1">
    <source>
        <dbReference type="Pfam" id="PF20736"/>
    </source>
</evidence>
<gene>
    <name evidence="2" type="ORF">VHEMI00371</name>
</gene>
<feature type="domain" description="Non-reducing end beta-L-arabinofuranosidase-like GH127 middle" evidence="1">
    <location>
        <begin position="460"/>
        <end position="521"/>
    </location>
</feature>
<dbReference type="HOGENOM" id="CLU_016354_1_0_1"/>
<dbReference type="InterPro" id="IPR049046">
    <property type="entry name" value="Beta-AFase-like_GH127_middle"/>
</dbReference>
<dbReference type="Pfam" id="PF20736">
    <property type="entry name" value="Glyco_hydro127M"/>
    <property type="match status" value="1"/>
</dbReference>
<keyword evidence="3" id="KW-1185">Reference proteome</keyword>
<dbReference type="EMBL" id="CDHN01000001">
    <property type="protein sequence ID" value="CEJ80168.1"/>
    <property type="molecule type" value="Genomic_DNA"/>
</dbReference>
<sequence>MDFILRVFSLADWIVSDFSIMKSSYFTIATQSTLAAVSSANTLKPWKYEPLPLGSVKPMGWLHGEIDAMANGLAGHEYDFYIFVNESSWLNRPGTGGVEYSGLNEALPYWFNGLVPMAYILDNDRLKGQVHRVTETVLSWQAEDGWIGPEVGDDRNFWARAPLFLGLTQLAEANTSWETRIVNALQKFMVLANKMLKNNSQGFTNCLHTDCNWGQARIHDLIITIQWLLEKHPSSQDSLLWDNMDMFYSQLQFKWDQWYTEGKYPQIVDPHDGSIFPYIHGVNVGQGLKASTVMYRFKGTDYFVEKSHIAVDWTFKYHGSASGTILADEEQRDLAHYMGSELCTAVETGYSLAYMYQVLGNNAYADRTERTMFNALPVMMTGDKWAHQYMAQPNQPFAVSTIQKDGSVPQLFTTANSGVATTFGMEPQYPCCTVNHPQGYSKFVSNSWVRVGNSGLGHALLSPSTVSTTVNGAKVNIQCDTQYPFAMSFKYTIETDKDFDFYFRVPEWSKISTVAFVNAGSATAEASPDKTTGMHKFAIKAGRATLEIGLGTNLRLEDRPRKTTAVFYGNLLYALDVGYEVTSTLPHAYGDPKSNGISSLPFQQLRDDYVNSTKEWNVAIDPSTIEYHRLTGDDTARMPNPVFADHAAPTYMTVQGCTIHWDLHLGITPDWAPDDRTCIGPKKTYRLIPYGSAKVHMTDLPVKQF</sequence>
<dbReference type="OrthoDB" id="5358475at2759"/>
<name>A0A0A1SJ72_9HYPO</name>
<accession>A0A0A1SJ72</accession>